<feature type="transmembrane region" description="Helical" evidence="6">
    <location>
        <begin position="707"/>
        <end position="731"/>
    </location>
</feature>
<dbReference type="Pfam" id="PF12704">
    <property type="entry name" value="MacB_PCD"/>
    <property type="match status" value="1"/>
</dbReference>
<dbReference type="PANTHER" id="PTHR30287:SF1">
    <property type="entry name" value="INNER MEMBRANE PROTEIN"/>
    <property type="match status" value="1"/>
</dbReference>
<feature type="transmembrane region" description="Helical" evidence="6">
    <location>
        <begin position="293"/>
        <end position="318"/>
    </location>
</feature>
<feature type="domain" description="MacB-like periplasmic core" evidence="8">
    <location>
        <begin position="14"/>
        <end position="218"/>
    </location>
</feature>
<evidence type="ECO:0000256" key="5">
    <source>
        <dbReference type="ARBA" id="ARBA00023136"/>
    </source>
</evidence>
<dbReference type="InterPro" id="IPR038766">
    <property type="entry name" value="Membrane_comp_ABC_pdt"/>
</dbReference>
<evidence type="ECO:0000313" key="9">
    <source>
        <dbReference type="EMBL" id="MPR35101.1"/>
    </source>
</evidence>
<keyword evidence="10" id="KW-1185">Reference proteome</keyword>
<evidence type="ECO:0000256" key="1">
    <source>
        <dbReference type="ARBA" id="ARBA00004651"/>
    </source>
</evidence>
<feature type="transmembrane region" description="Helical" evidence="6">
    <location>
        <begin position="752"/>
        <end position="783"/>
    </location>
</feature>
<evidence type="ECO:0000256" key="4">
    <source>
        <dbReference type="ARBA" id="ARBA00022989"/>
    </source>
</evidence>
<feature type="domain" description="ABC3 transporter permease C-terminal" evidence="7">
    <location>
        <begin position="251"/>
        <end position="370"/>
    </location>
</feature>
<evidence type="ECO:0000259" key="8">
    <source>
        <dbReference type="Pfam" id="PF12704"/>
    </source>
</evidence>
<evidence type="ECO:0000259" key="7">
    <source>
        <dbReference type="Pfam" id="PF02687"/>
    </source>
</evidence>
<comment type="caution">
    <text evidence="9">The sequence shown here is derived from an EMBL/GenBank/DDBJ whole genome shotgun (WGS) entry which is preliminary data.</text>
</comment>
<keyword evidence="5 6" id="KW-0472">Membrane</keyword>
<keyword evidence="3 6" id="KW-0812">Transmembrane</keyword>
<feature type="transmembrane region" description="Helical" evidence="6">
    <location>
        <begin position="414"/>
        <end position="439"/>
    </location>
</feature>
<proteinExistence type="predicted"/>
<feature type="transmembrane region" description="Helical" evidence="6">
    <location>
        <begin position="467"/>
        <end position="490"/>
    </location>
</feature>
<evidence type="ECO:0000256" key="6">
    <source>
        <dbReference type="SAM" id="Phobius"/>
    </source>
</evidence>
<feature type="transmembrane region" description="Helical" evidence="6">
    <location>
        <begin position="248"/>
        <end position="272"/>
    </location>
</feature>
<comment type="subcellular location">
    <subcellularLocation>
        <location evidence="1">Cell membrane</location>
        <topology evidence="1">Multi-pass membrane protein</topology>
    </subcellularLocation>
</comment>
<keyword evidence="4 6" id="KW-1133">Transmembrane helix</keyword>
<dbReference type="Proteomes" id="UP000479293">
    <property type="component" value="Unassembled WGS sequence"/>
</dbReference>
<gene>
    <name evidence="9" type="ORF">GBK04_17530</name>
</gene>
<evidence type="ECO:0000256" key="2">
    <source>
        <dbReference type="ARBA" id="ARBA00022475"/>
    </source>
</evidence>
<name>A0A7C9BHE9_9BACT</name>
<accession>A0A7C9BHE9</accession>
<reference evidence="9 10" key="1">
    <citation type="submission" date="2019-10" db="EMBL/GenBank/DDBJ databases">
        <title>Draft Genome Sequence of Cytophagaceae sp. SJW1-29.</title>
        <authorList>
            <person name="Choi A."/>
        </authorList>
    </citation>
    <scope>NUCLEOTIDE SEQUENCE [LARGE SCALE GENOMIC DNA]</scope>
    <source>
        <strain evidence="9 10">SJW1-29</strain>
    </source>
</reference>
<sequence>MAWRDSRRSRSRLVLFISSVILGIAALVAIYSLGENVRRNIDTQAATLLGADLEISGNQPAPAKIRPLLDSLGEERSEERRFASMAYFPKSGGSRLAQVRALEGNYPYYGELETIPAEAGRSFRNKQQALVDQTLMLQYDAKVGDSVKVGEVTFVIAGVLLKAPGQTGVTTTVAPAVYIPLRYLEQTGLEQKGSRINYLYFFRYPPQTDVEKIVKKIEPRLELDDFDTQTVQGQKESTGRSFEDLTQFLALVGFIALLLGCVGVASAVHIYIREKLNAIALLRCLGVKSSQAFVIYLIQIVGVGFLGSVLGALLGTVIQQFLPIILKDFLPFDLTTEISWAAIGQGVVLGTLISILFALLPLISVRNISPLRVLRASFEPEPSTQDPLRWLIYGLILVFVFFFTYLQTNSWLEAAIFTGSILGAFLLLLAMASLLMGLVKRFFPSSWSYVWRQALANLHRPNNQTSILIVSIGLGTAFICTLILVQSLLLKRVTLSTSGNQPNVVLFDIQSNQRDEVLSLATKQGLPIIQSVPVVNMRLEKVNGLTAATAQKDTSSRISYRIFSREYRVTFRDTLTEFEKLKRGTWQGRAEGNGPVPISIEEGFAMRNRLRLGDTLTFNVQGALLATVVGSLREVDWGGVRTSFLVLFPAGVLEEAPQFHVLLTRVESNERSAAFQRTIVQRFPNISIIDLGLVLKVLDELLEKIGFVIRFMAGFSILTGLIVLISSVLISKYQRLQESVLLRTIGASRNQIFAITALEYFFLGALAAATGILVALAGSWGLAKFTFKVDFTPQFVPILLVFLIVSSLTVLIGLANSRGILSRSPLEVLRQDG</sequence>
<protein>
    <submittedName>
        <fullName evidence="9">FtsX-like permease family protein</fullName>
    </submittedName>
</protein>
<evidence type="ECO:0000256" key="3">
    <source>
        <dbReference type="ARBA" id="ARBA00022692"/>
    </source>
</evidence>
<dbReference type="GO" id="GO:0005886">
    <property type="term" value="C:plasma membrane"/>
    <property type="evidence" value="ECO:0007669"/>
    <property type="project" value="UniProtKB-SubCell"/>
</dbReference>
<keyword evidence="2" id="KW-1003">Cell membrane</keyword>
<dbReference type="EMBL" id="WHLY01000002">
    <property type="protein sequence ID" value="MPR35101.1"/>
    <property type="molecule type" value="Genomic_DNA"/>
</dbReference>
<feature type="transmembrane region" description="Helical" evidence="6">
    <location>
        <begin position="12"/>
        <end position="34"/>
    </location>
</feature>
<feature type="transmembrane region" description="Helical" evidence="6">
    <location>
        <begin position="338"/>
        <end position="365"/>
    </location>
</feature>
<dbReference type="InterPro" id="IPR003838">
    <property type="entry name" value="ABC3_permease_C"/>
</dbReference>
<dbReference type="InterPro" id="IPR025857">
    <property type="entry name" value="MacB_PCD"/>
</dbReference>
<dbReference type="PANTHER" id="PTHR30287">
    <property type="entry name" value="MEMBRANE COMPONENT OF PREDICTED ABC SUPERFAMILY METABOLITE UPTAKE TRANSPORTER"/>
    <property type="match status" value="1"/>
</dbReference>
<organism evidence="9 10">
    <name type="scientific">Salmonirosea aquatica</name>
    <dbReference type="NCBI Taxonomy" id="2654236"/>
    <lineage>
        <taxon>Bacteria</taxon>
        <taxon>Pseudomonadati</taxon>
        <taxon>Bacteroidota</taxon>
        <taxon>Cytophagia</taxon>
        <taxon>Cytophagales</taxon>
        <taxon>Spirosomataceae</taxon>
        <taxon>Salmonirosea</taxon>
    </lineage>
</organism>
<dbReference type="Pfam" id="PF02687">
    <property type="entry name" value="FtsX"/>
    <property type="match status" value="2"/>
</dbReference>
<dbReference type="AlphaFoldDB" id="A0A7C9BHE9"/>
<feature type="domain" description="ABC3 transporter permease C-terminal" evidence="7">
    <location>
        <begin position="711"/>
        <end position="825"/>
    </location>
</feature>
<feature type="transmembrane region" description="Helical" evidence="6">
    <location>
        <begin position="390"/>
        <end position="408"/>
    </location>
</feature>
<evidence type="ECO:0000313" key="10">
    <source>
        <dbReference type="Proteomes" id="UP000479293"/>
    </source>
</evidence>
<feature type="transmembrane region" description="Helical" evidence="6">
    <location>
        <begin position="795"/>
        <end position="815"/>
    </location>
</feature>